<keyword evidence="3" id="KW-1185">Reference proteome</keyword>
<comment type="caution">
    <text evidence="2">The sequence shown here is derived from an EMBL/GenBank/DDBJ whole genome shotgun (WGS) entry which is preliminary data.</text>
</comment>
<gene>
    <name evidence="2" type="ORF">GCM10022255_093620</name>
</gene>
<feature type="compositionally biased region" description="Basic residues" evidence="1">
    <location>
        <begin position="203"/>
        <end position="217"/>
    </location>
</feature>
<accession>A0ABP8DPV6</accession>
<dbReference type="RefSeq" id="WP_380131904.1">
    <property type="nucleotide sequence ID" value="NZ_JBHTFY010000001.1"/>
</dbReference>
<sequence>MCSVRAECTDRVLIYNEQLAETPLALCDLPAALTERQRRGQEPLPGVLPLSTRLKATFATDIRALPAPTRRLLLLAALEADASLTTVRTAAQGHADVDDLASAQQADVLQVDTVTGRMVFRHPLMRSAIVQTSSPDERRSAHQALAAALAGNPEHRVWHLAEAATGPDEEVARALVEVATSTWRRCNPSTAGARGSDEAAFSTRRRVHRGGRARARR</sequence>
<evidence type="ECO:0000256" key="1">
    <source>
        <dbReference type="SAM" id="MobiDB-lite"/>
    </source>
</evidence>
<proteinExistence type="predicted"/>
<evidence type="ECO:0000313" key="2">
    <source>
        <dbReference type="EMBL" id="GAA4261344.1"/>
    </source>
</evidence>
<organism evidence="2 3">
    <name type="scientific">Dactylosporangium darangshiense</name>
    <dbReference type="NCBI Taxonomy" id="579108"/>
    <lineage>
        <taxon>Bacteria</taxon>
        <taxon>Bacillati</taxon>
        <taxon>Actinomycetota</taxon>
        <taxon>Actinomycetes</taxon>
        <taxon>Micromonosporales</taxon>
        <taxon>Micromonosporaceae</taxon>
        <taxon>Dactylosporangium</taxon>
    </lineage>
</organism>
<evidence type="ECO:0008006" key="4">
    <source>
        <dbReference type="Google" id="ProtNLM"/>
    </source>
</evidence>
<evidence type="ECO:0000313" key="3">
    <source>
        <dbReference type="Proteomes" id="UP001500620"/>
    </source>
</evidence>
<dbReference type="Proteomes" id="UP001500620">
    <property type="component" value="Unassembled WGS sequence"/>
</dbReference>
<protein>
    <recommendedName>
        <fullName evidence="4">DUF222 domain-containing protein</fullName>
    </recommendedName>
</protein>
<feature type="region of interest" description="Disordered" evidence="1">
    <location>
        <begin position="187"/>
        <end position="217"/>
    </location>
</feature>
<reference evidence="3" key="1">
    <citation type="journal article" date="2019" name="Int. J. Syst. Evol. Microbiol.">
        <title>The Global Catalogue of Microorganisms (GCM) 10K type strain sequencing project: providing services to taxonomists for standard genome sequencing and annotation.</title>
        <authorList>
            <consortium name="The Broad Institute Genomics Platform"/>
            <consortium name="The Broad Institute Genome Sequencing Center for Infectious Disease"/>
            <person name="Wu L."/>
            <person name="Ma J."/>
        </authorList>
    </citation>
    <scope>NUCLEOTIDE SEQUENCE [LARGE SCALE GENOMIC DNA]</scope>
    <source>
        <strain evidence="3">JCM 17441</strain>
    </source>
</reference>
<name>A0ABP8DPV6_9ACTN</name>
<dbReference type="EMBL" id="BAABAT010000045">
    <property type="protein sequence ID" value="GAA4261344.1"/>
    <property type="molecule type" value="Genomic_DNA"/>
</dbReference>